<evidence type="ECO:0000313" key="2">
    <source>
        <dbReference type="EMBL" id="TFD01651.1"/>
    </source>
</evidence>
<reference evidence="2 3" key="1">
    <citation type="submission" date="2019-03" db="EMBL/GenBank/DDBJ databases">
        <title>Genomics of glacier-inhabiting Cryobacterium strains.</title>
        <authorList>
            <person name="Liu Q."/>
            <person name="Xin Y.-H."/>
        </authorList>
    </citation>
    <scope>NUCLEOTIDE SEQUENCE [LARGE SCALE GENOMIC DNA]</scope>
    <source>
        <strain evidence="2 3">TMT2-16</strain>
    </source>
</reference>
<gene>
    <name evidence="2" type="ORF">E3T25_10545</name>
</gene>
<protein>
    <submittedName>
        <fullName evidence="2">DUF1653 domain-containing protein</fullName>
    </submittedName>
</protein>
<dbReference type="Pfam" id="PF07866">
    <property type="entry name" value="DUF1653"/>
    <property type="match status" value="1"/>
</dbReference>
<dbReference type="RefSeq" id="WP_134374168.1">
    <property type="nucleotide sequence ID" value="NZ_SOGO01000031.1"/>
</dbReference>
<comment type="caution">
    <text evidence="2">The sequence shown here is derived from an EMBL/GenBank/DDBJ whole genome shotgun (WGS) entry which is preliminary data.</text>
</comment>
<proteinExistence type="predicted"/>
<dbReference type="Proteomes" id="UP000297851">
    <property type="component" value="Unassembled WGS sequence"/>
</dbReference>
<evidence type="ECO:0000313" key="3">
    <source>
        <dbReference type="Proteomes" id="UP000297851"/>
    </source>
</evidence>
<dbReference type="InterPro" id="IPR023387">
    <property type="entry name" value="DUF1653-like_dom"/>
</dbReference>
<dbReference type="Gene3D" id="2.30.30.320">
    <property type="entry name" value="DUF1653-like domain"/>
    <property type="match status" value="1"/>
</dbReference>
<dbReference type="EMBL" id="SOGO01000031">
    <property type="protein sequence ID" value="TFD01651.1"/>
    <property type="molecule type" value="Genomic_DNA"/>
</dbReference>
<organism evidence="2 3">
    <name type="scientific">Cryobacterium sandaracinum</name>
    <dbReference type="NCBI Taxonomy" id="1259247"/>
    <lineage>
        <taxon>Bacteria</taxon>
        <taxon>Bacillati</taxon>
        <taxon>Actinomycetota</taxon>
        <taxon>Actinomycetes</taxon>
        <taxon>Micrococcales</taxon>
        <taxon>Microbacteriaceae</taxon>
        <taxon>Cryobacterium</taxon>
    </lineage>
</organism>
<dbReference type="InterPro" id="IPR037135">
    <property type="entry name" value="DUF1653-like_dom_sf"/>
</dbReference>
<accession>A0ABY2J9M3</accession>
<sequence length="72" mass="8120">MNDIAIGRYKHYKGHLYEVLGVARHSETEEQLVVYTPLYGERGLWVRPLAMFTGTVRVDGADVPRFALIDGA</sequence>
<evidence type="ECO:0000259" key="1">
    <source>
        <dbReference type="Pfam" id="PF07866"/>
    </source>
</evidence>
<keyword evidence="3" id="KW-1185">Reference proteome</keyword>
<name>A0ABY2J9M3_9MICO</name>
<feature type="domain" description="DUF1653" evidence="1">
    <location>
        <begin position="7"/>
        <end position="67"/>
    </location>
</feature>